<keyword evidence="1" id="KW-0732">Signal</keyword>
<evidence type="ECO:0000313" key="2">
    <source>
        <dbReference type="EMBL" id="MDP4537407.1"/>
    </source>
</evidence>
<organism evidence="2 3">
    <name type="scientific">Alkalimonas collagenimarina</name>
    <dbReference type="NCBI Taxonomy" id="400390"/>
    <lineage>
        <taxon>Bacteria</taxon>
        <taxon>Pseudomonadati</taxon>
        <taxon>Pseudomonadota</taxon>
        <taxon>Gammaproteobacteria</taxon>
        <taxon>Alkalimonas</taxon>
    </lineage>
</organism>
<proteinExistence type="predicted"/>
<dbReference type="EMBL" id="JAUZVZ010000024">
    <property type="protein sequence ID" value="MDP4537407.1"/>
    <property type="molecule type" value="Genomic_DNA"/>
</dbReference>
<dbReference type="Proteomes" id="UP001231616">
    <property type="component" value="Unassembled WGS sequence"/>
</dbReference>
<keyword evidence="3" id="KW-1185">Reference proteome</keyword>
<feature type="signal peptide" evidence="1">
    <location>
        <begin position="1"/>
        <end position="21"/>
    </location>
</feature>
<feature type="chain" id="PRO_5046234600" description="Lipoprotein" evidence="1">
    <location>
        <begin position="22"/>
        <end position="131"/>
    </location>
</feature>
<comment type="caution">
    <text evidence="2">The sequence shown here is derived from an EMBL/GenBank/DDBJ whole genome shotgun (WGS) entry which is preliminary data.</text>
</comment>
<gene>
    <name evidence="2" type="ORF">Q3O60_14535</name>
</gene>
<evidence type="ECO:0008006" key="4">
    <source>
        <dbReference type="Google" id="ProtNLM"/>
    </source>
</evidence>
<evidence type="ECO:0000256" key="1">
    <source>
        <dbReference type="SAM" id="SignalP"/>
    </source>
</evidence>
<dbReference type="RefSeq" id="WP_305894669.1">
    <property type="nucleotide sequence ID" value="NZ_JAUZVZ010000024.1"/>
</dbReference>
<evidence type="ECO:0000313" key="3">
    <source>
        <dbReference type="Proteomes" id="UP001231616"/>
    </source>
</evidence>
<protein>
    <recommendedName>
        <fullName evidence="4">Lipoprotein</fullName>
    </recommendedName>
</protein>
<reference evidence="2 3" key="1">
    <citation type="submission" date="2023-08" db="EMBL/GenBank/DDBJ databases">
        <authorList>
            <person name="Joshi A."/>
            <person name="Thite S."/>
        </authorList>
    </citation>
    <scope>NUCLEOTIDE SEQUENCE [LARGE SCALE GENOMIC DNA]</scope>
    <source>
        <strain evidence="2 3">AC40</strain>
    </source>
</reference>
<sequence length="131" mass="14700">MQRSLLVIILLLMLQACQPLQQNYDSELLLYGTTTEQLTISPANVPVESLLRLDFQTVDTVVAITGEIIGVSMYMGRIPLHFSELNATHWRAELLLGACSDPAMEWRIIVTVQYASGKEQLLSETFRSSWG</sequence>
<dbReference type="PROSITE" id="PS51257">
    <property type="entry name" value="PROKAR_LIPOPROTEIN"/>
    <property type="match status" value="1"/>
</dbReference>
<accession>A0ABT9H282</accession>
<name>A0ABT9H282_9GAMM</name>